<dbReference type="EMBL" id="KB742689">
    <property type="protein sequence ID" value="EOB05457.1"/>
    <property type="molecule type" value="Genomic_DNA"/>
</dbReference>
<reference evidence="3" key="1">
    <citation type="journal article" date="2013" name="Nat. Genet.">
        <title>The duck genome and transcriptome provide insight into an avian influenza virus reservoir species.</title>
        <authorList>
            <person name="Huang Y."/>
            <person name="Li Y."/>
            <person name="Burt D.W."/>
            <person name="Chen H."/>
            <person name="Zhang Y."/>
            <person name="Qian W."/>
            <person name="Kim H."/>
            <person name="Gan S."/>
            <person name="Zhao Y."/>
            <person name="Li J."/>
            <person name="Yi K."/>
            <person name="Feng H."/>
            <person name="Zhu P."/>
            <person name="Li B."/>
            <person name="Liu Q."/>
            <person name="Fairley S."/>
            <person name="Magor K.E."/>
            <person name="Du Z."/>
            <person name="Hu X."/>
            <person name="Goodman L."/>
            <person name="Tafer H."/>
            <person name="Vignal A."/>
            <person name="Lee T."/>
            <person name="Kim K.W."/>
            <person name="Sheng Z."/>
            <person name="An Y."/>
            <person name="Searle S."/>
            <person name="Herrero J."/>
            <person name="Groenen M.A."/>
            <person name="Crooijmans R.P."/>
            <person name="Faraut T."/>
            <person name="Cai Q."/>
            <person name="Webster R.G."/>
            <person name="Aldridge J.R."/>
            <person name="Warren W.C."/>
            <person name="Bartschat S."/>
            <person name="Kehr S."/>
            <person name="Marz M."/>
            <person name="Stadler P.F."/>
            <person name="Smith J."/>
            <person name="Kraus R.H."/>
            <person name="Zhao Y."/>
            <person name="Ren L."/>
            <person name="Fei J."/>
            <person name="Morisson M."/>
            <person name="Kaiser P."/>
            <person name="Griffin D.K."/>
            <person name="Rao M."/>
            <person name="Pitel F."/>
            <person name="Wang J."/>
            <person name="Li N."/>
        </authorList>
    </citation>
    <scope>NUCLEOTIDE SEQUENCE [LARGE SCALE GENOMIC DNA]</scope>
</reference>
<dbReference type="Proteomes" id="UP000296049">
    <property type="component" value="Unassembled WGS sequence"/>
</dbReference>
<name>R0K6Q3_ANAPL</name>
<organism evidence="2 3">
    <name type="scientific">Anas platyrhynchos</name>
    <name type="common">Mallard</name>
    <name type="synonym">Anas boschas</name>
    <dbReference type="NCBI Taxonomy" id="8839"/>
    <lineage>
        <taxon>Eukaryota</taxon>
        <taxon>Metazoa</taxon>
        <taxon>Chordata</taxon>
        <taxon>Craniata</taxon>
        <taxon>Vertebrata</taxon>
        <taxon>Euteleostomi</taxon>
        <taxon>Archelosauria</taxon>
        <taxon>Archosauria</taxon>
        <taxon>Dinosauria</taxon>
        <taxon>Saurischia</taxon>
        <taxon>Theropoda</taxon>
        <taxon>Coelurosauria</taxon>
        <taxon>Aves</taxon>
        <taxon>Neognathae</taxon>
        <taxon>Galloanserae</taxon>
        <taxon>Anseriformes</taxon>
        <taxon>Anatidae</taxon>
        <taxon>Anatinae</taxon>
        <taxon>Anas</taxon>
    </lineage>
</organism>
<evidence type="ECO:0000256" key="1">
    <source>
        <dbReference type="SAM" id="MobiDB-lite"/>
    </source>
</evidence>
<feature type="region of interest" description="Disordered" evidence="1">
    <location>
        <begin position="23"/>
        <end position="44"/>
    </location>
</feature>
<evidence type="ECO:0000313" key="3">
    <source>
        <dbReference type="Proteomes" id="UP000296049"/>
    </source>
</evidence>
<keyword evidence="3" id="KW-1185">Reference proteome</keyword>
<feature type="compositionally biased region" description="Acidic residues" evidence="1">
    <location>
        <begin position="29"/>
        <end position="38"/>
    </location>
</feature>
<sequence length="358" mass="40259">MFGDLQKTHFEIPIERKFQTEGPSLETQMVEDETETTSEELPPHLREEPPEAVLQYGLLQMKGQFNKFLVSISLVDKPVQVQGVVAISFWSAAEAPRWHLECLLLNAGLIVMRELDFVTDTARQLCKACENTQVVLSGIADLHCLVQPGDPLSSVSTRHGTVFINHCGSVGTGMEDINKLIVPQLYPFMNFPNSLQSHLHRRLSEDGSINQQDCYIVPLVQPFHYRSPLCFVSTRTKLCYLKPGVHSRDGACSLGVALVKLYPCQLKAKISQYNLVQDLEGKICLERTATFTDQLWKFDSPEVRCRKVAEQIKYCDDGWTQLVRGLGTELWRLVTGLLQERAGSDTAAARRDTECSCN</sequence>
<evidence type="ECO:0000313" key="2">
    <source>
        <dbReference type="EMBL" id="EOB05457.1"/>
    </source>
</evidence>
<accession>R0K6Q3</accession>
<protein>
    <submittedName>
        <fullName evidence="2">Uncharacterized protein</fullName>
    </submittedName>
</protein>
<dbReference type="AlphaFoldDB" id="R0K6Q3"/>
<proteinExistence type="predicted"/>
<gene>
    <name evidence="2" type="ORF">Anapl_06603</name>
</gene>